<sequence length="43" mass="4466">MILWSEIGGKGGTCWEYFAAVSGLQGNLLAEITNPPSNNSAPA</sequence>
<organism evidence="1">
    <name type="scientific">marine metagenome</name>
    <dbReference type="NCBI Taxonomy" id="408172"/>
    <lineage>
        <taxon>unclassified sequences</taxon>
        <taxon>metagenomes</taxon>
        <taxon>ecological metagenomes</taxon>
    </lineage>
</organism>
<evidence type="ECO:0000313" key="1">
    <source>
        <dbReference type="EMBL" id="SVA07186.1"/>
    </source>
</evidence>
<proteinExistence type="predicted"/>
<protein>
    <submittedName>
        <fullName evidence="1">Uncharacterized protein</fullName>
    </submittedName>
</protein>
<accession>A0A381ST78</accession>
<dbReference type="AlphaFoldDB" id="A0A381ST78"/>
<reference evidence="1" key="1">
    <citation type="submission" date="2018-05" db="EMBL/GenBank/DDBJ databases">
        <authorList>
            <person name="Lanie J.A."/>
            <person name="Ng W.-L."/>
            <person name="Kazmierczak K.M."/>
            <person name="Andrzejewski T.M."/>
            <person name="Davidsen T.M."/>
            <person name="Wayne K.J."/>
            <person name="Tettelin H."/>
            <person name="Glass J.I."/>
            <person name="Rusch D."/>
            <person name="Podicherti R."/>
            <person name="Tsui H.-C.T."/>
            <person name="Winkler M.E."/>
        </authorList>
    </citation>
    <scope>NUCLEOTIDE SEQUENCE</scope>
</reference>
<name>A0A381ST78_9ZZZZ</name>
<dbReference type="EMBL" id="UINC01003535">
    <property type="protein sequence ID" value="SVA07186.1"/>
    <property type="molecule type" value="Genomic_DNA"/>
</dbReference>
<gene>
    <name evidence="1" type="ORF">METZ01_LOCUS60040</name>
</gene>